<evidence type="ECO:0000313" key="2">
    <source>
        <dbReference type="EMBL" id="KAJ4857897.1"/>
    </source>
</evidence>
<keyword evidence="3" id="KW-1185">Reference proteome</keyword>
<comment type="caution">
    <text evidence="2">The sequence shown here is derived from an EMBL/GenBank/DDBJ whole genome shotgun (WGS) entry which is preliminary data.</text>
</comment>
<sequence length="102" mass="11184">MNVFLAMMNDAVAEMNYAIAKMNEVLAKMYDEIAKFDAASENKAAAEIMLEAAEKNLEEAVEKNLEVVAMVMASAERFKARVEQITATEAAGSESSEDEQNL</sequence>
<organism evidence="2 3">
    <name type="scientific">Trichoderma breve</name>
    <dbReference type="NCBI Taxonomy" id="2034170"/>
    <lineage>
        <taxon>Eukaryota</taxon>
        <taxon>Fungi</taxon>
        <taxon>Dikarya</taxon>
        <taxon>Ascomycota</taxon>
        <taxon>Pezizomycotina</taxon>
        <taxon>Sordariomycetes</taxon>
        <taxon>Hypocreomycetidae</taxon>
        <taxon>Hypocreales</taxon>
        <taxon>Hypocreaceae</taxon>
        <taxon>Trichoderma</taxon>
    </lineage>
</organism>
<keyword evidence="1" id="KW-0175">Coiled coil</keyword>
<evidence type="ECO:0000313" key="3">
    <source>
        <dbReference type="Proteomes" id="UP001140511"/>
    </source>
</evidence>
<evidence type="ECO:0000256" key="1">
    <source>
        <dbReference type="SAM" id="Coils"/>
    </source>
</evidence>
<dbReference type="AlphaFoldDB" id="A0A9W9B8H3"/>
<dbReference type="EMBL" id="JAOPEN010000005">
    <property type="protein sequence ID" value="KAJ4857897.1"/>
    <property type="molecule type" value="Genomic_DNA"/>
</dbReference>
<dbReference type="GeneID" id="80870692"/>
<accession>A0A9W9B8H3</accession>
<reference evidence="2" key="1">
    <citation type="submission" date="2022-09" db="EMBL/GenBank/DDBJ databases">
        <title>Chromosome-level assembly of Trichoderma breve T069, a fungus used in development of biopesticide product.</title>
        <authorList>
            <person name="Lin R."/>
            <person name="Liu T."/>
        </authorList>
    </citation>
    <scope>NUCLEOTIDE SEQUENCE</scope>
    <source>
        <strain evidence="2">T069</strain>
    </source>
</reference>
<dbReference type="RefSeq" id="XP_056026953.1">
    <property type="nucleotide sequence ID" value="XM_056176004.1"/>
</dbReference>
<gene>
    <name evidence="2" type="ORF">T069G_08794</name>
</gene>
<proteinExistence type="predicted"/>
<name>A0A9W9B8H3_9HYPO</name>
<feature type="coiled-coil region" evidence="1">
    <location>
        <begin position="36"/>
        <end position="70"/>
    </location>
</feature>
<protein>
    <submittedName>
        <fullName evidence="2">Uncharacterized protein</fullName>
    </submittedName>
</protein>
<dbReference type="Proteomes" id="UP001140511">
    <property type="component" value="Unassembled WGS sequence"/>
</dbReference>